<dbReference type="AlphaFoldDB" id="B7K709"/>
<evidence type="ECO:0000313" key="1">
    <source>
        <dbReference type="EMBL" id="ACK72708.1"/>
    </source>
</evidence>
<dbReference type="eggNOG" id="ENOG5032HMZ">
    <property type="taxonomic scope" value="Bacteria"/>
</dbReference>
<dbReference type="STRING" id="65393.PCC7424_4341"/>
<dbReference type="KEGG" id="cyc:PCC7424_4341"/>
<evidence type="ECO:0000313" key="2">
    <source>
        <dbReference type="Proteomes" id="UP000002384"/>
    </source>
</evidence>
<gene>
    <name evidence="1" type="ordered locus">PCC7424_4341</name>
</gene>
<evidence type="ECO:0008006" key="3">
    <source>
        <dbReference type="Google" id="ProtNLM"/>
    </source>
</evidence>
<keyword evidence="2" id="KW-1185">Reference proteome</keyword>
<dbReference type="HOGENOM" id="CLU_193096_0_0_3"/>
<protein>
    <recommendedName>
        <fullName evidence="3">CopG domain protein DNA-binding domain protein</fullName>
    </recommendedName>
</protein>
<sequence length="75" mass="8695">MTKTMKKLEIELDETTYDKIEQLTKTHHCQVSDLIKAMVEQLTQAEIMKDSLIGKWSNDAEVVDQMIAEILQNRT</sequence>
<dbReference type="EMBL" id="CP001291">
    <property type="protein sequence ID" value="ACK72708.1"/>
    <property type="molecule type" value="Genomic_DNA"/>
</dbReference>
<reference evidence="2" key="1">
    <citation type="journal article" date="2011" name="MBio">
        <title>Novel metabolic attributes of the genus Cyanothece, comprising a group of unicellular nitrogen-fixing Cyanobacteria.</title>
        <authorList>
            <person name="Bandyopadhyay A."/>
            <person name="Elvitigala T."/>
            <person name="Welsh E."/>
            <person name="Stockel J."/>
            <person name="Liberton M."/>
            <person name="Min H."/>
            <person name="Sherman L.A."/>
            <person name="Pakrasi H.B."/>
        </authorList>
    </citation>
    <scope>NUCLEOTIDE SEQUENCE [LARGE SCALE GENOMIC DNA]</scope>
    <source>
        <strain evidence="2">PCC 7424</strain>
    </source>
</reference>
<proteinExistence type="predicted"/>
<organism evidence="1 2">
    <name type="scientific">Gloeothece citriformis (strain PCC 7424)</name>
    <name type="common">Cyanothece sp. (strain PCC 7424)</name>
    <dbReference type="NCBI Taxonomy" id="65393"/>
    <lineage>
        <taxon>Bacteria</taxon>
        <taxon>Bacillati</taxon>
        <taxon>Cyanobacteriota</taxon>
        <taxon>Cyanophyceae</taxon>
        <taxon>Oscillatoriophycideae</taxon>
        <taxon>Chroococcales</taxon>
        <taxon>Aphanothecaceae</taxon>
        <taxon>Gloeothece</taxon>
        <taxon>Gloeothece citriformis</taxon>
    </lineage>
</organism>
<name>B7K709_GLOC7</name>
<accession>B7K709</accession>
<dbReference type="Proteomes" id="UP000002384">
    <property type="component" value="Chromosome"/>
</dbReference>